<gene>
    <name evidence="1" type="ORF">MILVUS5_LOCUS36963</name>
</gene>
<evidence type="ECO:0000313" key="2">
    <source>
        <dbReference type="Proteomes" id="UP001177021"/>
    </source>
</evidence>
<proteinExistence type="predicted"/>
<organism evidence="1 2">
    <name type="scientific">Trifolium pratense</name>
    <name type="common">Red clover</name>
    <dbReference type="NCBI Taxonomy" id="57577"/>
    <lineage>
        <taxon>Eukaryota</taxon>
        <taxon>Viridiplantae</taxon>
        <taxon>Streptophyta</taxon>
        <taxon>Embryophyta</taxon>
        <taxon>Tracheophyta</taxon>
        <taxon>Spermatophyta</taxon>
        <taxon>Magnoliopsida</taxon>
        <taxon>eudicotyledons</taxon>
        <taxon>Gunneridae</taxon>
        <taxon>Pentapetalae</taxon>
        <taxon>rosids</taxon>
        <taxon>fabids</taxon>
        <taxon>Fabales</taxon>
        <taxon>Fabaceae</taxon>
        <taxon>Papilionoideae</taxon>
        <taxon>50 kb inversion clade</taxon>
        <taxon>NPAAA clade</taxon>
        <taxon>Hologalegina</taxon>
        <taxon>IRL clade</taxon>
        <taxon>Trifolieae</taxon>
        <taxon>Trifolium</taxon>
    </lineage>
</organism>
<keyword evidence="2" id="KW-1185">Reference proteome</keyword>
<comment type="caution">
    <text evidence="1">The sequence shown here is derived from an EMBL/GenBank/DDBJ whole genome shotgun (WGS) entry which is preliminary data.</text>
</comment>
<sequence length="161" mass="18351">MVNETKTYDSMKYDDDGERIVMLFGVNIAKKPAKVDDTIKNIMEDINSIHGDNKNEISIHDTGESSDHEKMEKEFEHQSENENGNDDDNNRVPELELAIGQSANHGKIKRVKSWTEKEHKAFLKGLEAVGKGRWKHISRNFVITKTPTQDDEHQNSKAFAA</sequence>
<protein>
    <submittedName>
        <fullName evidence="1">Uncharacterized protein</fullName>
    </submittedName>
</protein>
<name>A0ACB0LZ18_TRIPR</name>
<accession>A0ACB0LZ18</accession>
<reference evidence="1" key="1">
    <citation type="submission" date="2023-10" db="EMBL/GenBank/DDBJ databases">
        <authorList>
            <person name="Rodriguez Cubillos JULIANA M."/>
            <person name="De Vega J."/>
        </authorList>
    </citation>
    <scope>NUCLEOTIDE SEQUENCE</scope>
</reference>
<dbReference type="Proteomes" id="UP001177021">
    <property type="component" value="Unassembled WGS sequence"/>
</dbReference>
<dbReference type="EMBL" id="CASHSV030000716">
    <property type="protein sequence ID" value="CAJ2673514.1"/>
    <property type="molecule type" value="Genomic_DNA"/>
</dbReference>
<evidence type="ECO:0000313" key="1">
    <source>
        <dbReference type="EMBL" id="CAJ2673514.1"/>
    </source>
</evidence>